<organism evidence="1">
    <name type="scientific">Lepeophtheirus salmonis</name>
    <name type="common">Salmon louse</name>
    <name type="synonym">Caligus salmonis</name>
    <dbReference type="NCBI Taxonomy" id="72036"/>
    <lineage>
        <taxon>Eukaryota</taxon>
        <taxon>Metazoa</taxon>
        <taxon>Ecdysozoa</taxon>
        <taxon>Arthropoda</taxon>
        <taxon>Crustacea</taxon>
        <taxon>Multicrustacea</taxon>
        <taxon>Hexanauplia</taxon>
        <taxon>Copepoda</taxon>
        <taxon>Siphonostomatoida</taxon>
        <taxon>Caligidae</taxon>
        <taxon>Lepeophtheirus</taxon>
    </lineage>
</organism>
<name>A0A0K2VDU1_LEPSM</name>
<sequence>MGVVGGLIIGSGVGGSEGTSCTGNWDGEAGMEVGRLGTFLYFLAGLTHVARDNFPKGYFSSSDQTRVD</sequence>
<protein>
    <submittedName>
        <fullName evidence="1">Uncharacterized protein</fullName>
    </submittedName>
</protein>
<accession>A0A0K2VDU1</accession>
<dbReference type="EMBL" id="HACA01031337">
    <property type="protein sequence ID" value="CDW48698.1"/>
    <property type="molecule type" value="Transcribed_RNA"/>
</dbReference>
<proteinExistence type="predicted"/>
<reference evidence="1" key="1">
    <citation type="submission" date="2014-05" db="EMBL/GenBank/DDBJ databases">
        <authorList>
            <person name="Chronopoulou M."/>
        </authorList>
    </citation>
    <scope>NUCLEOTIDE SEQUENCE</scope>
    <source>
        <tissue evidence="1">Whole organism</tissue>
    </source>
</reference>
<dbReference type="AlphaFoldDB" id="A0A0K2VDU1"/>
<evidence type="ECO:0000313" key="1">
    <source>
        <dbReference type="EMBL" id="CDW48698.1"/>
    </source>
</evidence>